<evidence type="ECO:0000256" key="11">
    <source>
        <dbReference type="PROSITE-ProRule" id="PRU00175"/>
    </source>
</evidence>
<evidence type="ECO:0000256" key="9">
    <source>
        <dbReference type="ARBA" id="ARBA00022833"/>
    </source>
</evidence>
<evidence type="ECO:0000256" key="3">
    <source>
        <dbReference type="ARBA" id="ARBA00012483"/>
    </source>
</evidence>
<keyword evidence="4" id="KW-0808">Transferase</keyword>
<dbReference type="GO" id="GO:0006302">
    <property type="term" value="P:double-strand break repair"/>
    <property type="evidence" value="ECO:0007669"/>
    <property type="project" value="TreeGrafter"/>
</dbReference>
<evidence type="ECO:0000313" key="15">
    <source>
        <dbReference type="Proteomes" id="UP001180020"/>
    </source>
</evidence>
<feature type="compositionally biased region" description="Basic and acidic residues" evidence="12">
    <location>
        <begin position="241"/>
        <end position="254"/>
    </location>
</feature>
<keyword evidence="5" id="KW-0479">Metal-binding</keyword>
<proteinExistence type="predicted"/>
<dbReference type="GO" id="GO:0008270">
    <property type="term" value="F:zinc ion binding"/>
    <property type="evidence" value="ECO:0007669"/>
    <property type="project" value="UniProtKB-KW"/>
</dbReference>
<dbReference type="InterPro" id="IPR001841">
    <property type="entry name" value="Znf_RING"/>
</dbReference>
<evidence type="ECO:0000256" key="10">
    <source>
        <dbReference type="ARBA" id="ARBA00023242"/>
    </source>
</evidence>
<evidence type="ECO:0000256" key="7">
    <source>
        <dbReference type="ARBA" id="ARBA00022771"/>
    </source>
</evidence>
<dbReference type="Proteomes" id="UP001180020">
    <property type="component" value="Unassembled WGS sequence"/>
</dbReference>
<dbReference type="PROSITE" id="PS50089">
    <property type="entry name" value="ZF_RING_2"/>
    <property type="match status" value="1"/>
</dbReference>
<feature type="region of interest" description="Disordered" evidence="12">
    <location>
        <begin position="239"/>
        <end position="264"/>
    </location>
</feature>
<evidence type="ECO:0000313" key="14">
    <source>
        <dbReference type="EMBL" id="KAK1313768.1"/>
    </source>
</evidence>
<dbReference type="AlphaFoldDB" id="A0AAV9EJQ8"/>
<feature type="region of interest" description="Disordered" evidence="12">
    <location>
        <begin position="49"/>
        <end position="93"/>
    </location>
</feature>
<feature type="compositionally biased region" description="Polar residues" evidence="12">
    <location>
        <begin position="12"/>
        <end position="25"/>
    </location>
</feature>
<dbReference type="EC" id="2.3.2.27" evidence="3"/>
<dbReference type="GO" id="GO:0005634">
    <property type="term" value="C:nucleus"/>
    <property type="evidence" value="ECO:0007669"/>
    <property type="project" value="UniProtKB-SubCell"/>
</dbReference>
<reference evidence="14" key="1">
    <citation type="journal article" date="2023" name="Nat. Commun.">
        <title>Diploid and tetraploid genomes of Acorus and the evolution of monocots.</title>
        <authorList>
            <person name="Ma L."/>
            <person name="Liu K.W."/>
            <person name="Li Z."/>
            <person name="Hsiao Y.Y."/>
            <person name="Qi Y."/>
            <person name="Fu T."/>
            <person name="Tang G.D."/>
            <person name="Zhang D."/>
            <person name="Sun W.H."/>
            <person name="Liu D.K."/>
            <person name="Li Y."/>
            <person name="Chen G.Z."/>
            <person name="Liu X.D."/>
            <person name="Liao X.Y."/>
            <person name="Jiang Y.T."/>
            <person name="Yu X."/>
            <person name="Hao Y."/>
            <person name="Huang J."/>
            <person name="Zhao X.W."/>
            <person name="Ke S."/>
            <person name="Chen Y.Y."/>
            <person name="Wu W.L."/>
            <person name="Hsu J.L."/>
            <person name="Lin Y.F."/>
            <person name="Huang M.D."/>
            <person name="Li C.Y."/>
            <person name="Huang L."/>
            <person name="Wang Z.W."/>
            <person name="Zhao X."/>
            <person name="Zhong W.Y."/>
            <person name="Peng D.H."/>
            <person name="Ahmad S."/>
            <person name="Lan S."/>
            <person name="Zhang J.S."/>
            <person name="Tsai W.C."/>
            <person name="Van de Peer Y."/>
            <person name="Liu Z.J."/>
        </authorList>
    </citation>
    <scope>NUCLEOTIDE SEQUENCE</scope>
    <source>
        <strain evidence="14">CP</strain>
    </source>
</reference>
<keyword evidence="9" id="KW-0862">Zinc</keyword>
<evidence type="ECO:0000256" key="8">
    <source>
        <dbReference type="ARBA" id="ARBA00022786"/>
    </source>
</evidence>
<keyword evidence="8" id="KW-0833">Ubl conjugation pathway</keyword>
<feature type="compositionally biased region" description="Acidic residues" evidence="12">
    <location>
        <begin position="1"/>
        <end position="11"/>
    </location>
</feature>
<protein>
    <recommendedName>
        <fullName evidence="3">RING-type E3 ubiquitin transferase</fullName>
        <ecNumber evidence="3">2.3.2.27</ecNumber>
    </recommendedName>
</protein>
<dbReference type="Gene3D" id="3.30.40.10">
    <property type="entry name" value="Zinc/RING finger domain, C3HC4 (zinc finger)"/>
    <property type="match status" value="1"/>
</dbReference>
<dbReference type="PANTHER" id="PTHR23328">
    <property type="entry name" value="RING-TYPE DOMAIN-CONTAINING PROTEIN"/>
    <property type="match status" value="1"/>
</dbReference>
<accession>A0AAV9EJQ8</accession>
<evidence type="ECO:0000256" key="2">
    <source>
        <dbReference type="ARBA" id="ARBA00004123"/>
    </source>
</evidence>
<dbReference type="GO" id="GO:0035861">
    <property type="term" value="C:site of double-strand break"/>
    <property type="evidence" value="ECO:0007669"/>
    <property type="project" value="TreeGrafter"/>
</dbReference>
<organism evidence="14 15">
    <name type="scientific">Acorus calamus</name>
    <name type="common">Sweet flag</name>
    <dbReference type="NCBI Taxonomy" id="4465"/>
    <lineage>
        <taxon>Eukaryota</taxon>
        <taxon>Viridiplantae</taxon>
        <taxon>Streptophyta</taxon>
        <taxon>Embryophyta</taxon>
        <taxon>Tracheophyta</taxon>
        <taxon>Spermatophyta</taxon>
        <taxon>Magnoliopsida</taxon>
        <taxon>Liliopsida</taxon>
        <taxon>Acoraceae</taxon>
        <taxon>Acorus</taxon>
    </lineage>
</organism>
<reference evidence="14" key="2">
    <citation type="submission" date="2023-06" db="EMBL/GenBank/DDBJ databases">
        <authorList>
            <person name="Ma L."/>
            <person name="Liu K.-W."/>
            <person name="Li Z."/>
            <person name="Hsiao Y.-Y."/>
            <person name="Qi Y."/>
            <person name="Fu T."/>
            <person name="Tang G."/>
            <person name="Zhang D."/>
            <person name="Sun W.-H."/>
            <person name="Liu D.-K."/>
            <person name="Li Y."/>
            <person name="Chen G.-Z."/>
            <person name="Liu X.-D."/>
            <person name="Liao X.-Y."/>
            <person name="Jiang Y.-T."/>
            <person name="Yu X."/>
            <person name="Hao Y."/>
            <person name="Huang J."/>
            <person name="Zhao X.-W."/>
            <person name="Ke S."/>
            <person name="Chen Y.-Y."/>
            <person name="Wu W.-L."/>
            <person name="Hsu J.-L."/>
            <person name="Lin Y.-F."/>
            <person name="Huang M.-D."/>
            <person name="Li C.-Y."/>
            <person name="Huang L."/>
            <person name="Wang Z.-W."/>
            <person name="Zhao X."/>
            <person name="Zhong W.-Y."/>
            <person name="Peng D.-H."/>
            <person name="Ahmad S."/>
            <person name="Lan S."/>
            <person name="Zhang J.-S."/>
            <person name="Tsai W.-C."/>
            <person name="Van De Peer Y."/>
            <person name="Liu Z.-J."/>
        </authorList>
    </citation>
    <scope>NUCLEOTIDE SEQUENCE</scope>
    <source>
        <strain evidence="14">CP</strain>
        <tissue evidence="14">Leaves</tissue>
    </source>
</reference>
<keyword evidence="7 11" id="KW-0863">Zinc-finger</keyword>
<evidence type="ECO:0000256" key="12">
    <source>
        <dbReference type="SAM" id="MobiDB-lite"/>
    </source>
</evidence>
<keyword evidence="10" id="KW-0539">Nucleus</keyword>
<name>A0AAV9EJQ8_ACOCL</name>
<dbReference type="SUPFAM" id="SSF57850">
    <property type="entry name" value="RING/U-box"/>
    <property type="match status" value="1"/>
</dbReference>
<gene>
    <name evidence="14" type="ORF">QJS10_CPA06g01333</name>
</gene>
<evidence type="ECO:0000256" key="4">
    <source>
        <dbReference type="ARBA" id="ARBA00022679"/>
    </source>
</evidence>
<dbReference type="PROSITE" id="PS00518">
    <property type="entry name" value="ZF_RING_1"/>
    <property type="match status" value="1"/>
</dbReference>
<dbReference type="InterPro" id="IPR051657">
    <property type="entry name" value="RNF168/RNF169_E3_ubiq-ligase"/>
</dbReference>
<keyword evidence="15" id="KW-1185">Reference proteome</keyword>
<dbReference type="EMBL" id="JAUJYO010000006">
    <property type="protein sequence ID" value="KAK1313768.1"/>
    <property type="molecule type" value="Genomic_DNA"/>
</dbReference>
<dbReference type="Pfam" id="PF13923">
    <property type="entry name" value="zf-C3HC4_2"/>
    <property type="match status" value="1"/>
</dbReference>
<comment type="caution">
    <text evidence="14">The sequence shown here is derived from an EMBL/GenBank/DDBJ whole genome shotgun (WGS) entry which is preliminary data.</text>
</comment>
<dbReference type="GO" id="GO:0061630">
    <property type="term" value="F:ubiquitin protein ligase activity"/>
    <property type="evidence" value="ECO:0007669"/>
    <property type="project" value="UniProtKB-EC"/>
</dbReference>
<dbReference type="SMART" id="SM00184">
    <property type="entry name" value="RING"/>
    <property type="match status" value="1"/>
</dbReference>
<dbReference type="GO" id="GO:0031491">
    <property type="term" value="F:nucleosome binding"/>
    <property type="evidence" value="ECO:0007669"/>
    <property type="project" value="TreeGrafter"/>
</dbReference>
<dbReference type="InterPro" id="IPR017907">
    <property type="entry name" value="Znf_RING_CS"/>
</dbReference>
<keyword evidence="6" id="KW-0227">DNA damage</keyword>
<dbReference type="PANTHER" id="PTHR23328:SF0">
    <property type="entry name" value="RING-TYPE DOMAIN-CONTAINING PROTEIN"/>
    <property type="match status" value="1"/>
</dbReference>
<sequence>MAGEDKEEENPSEQPIPSEPKSSLLSPGFRSAAALAGWDEEALLLASLVVDDTPERDPKQKRRWTPHFKTPPTNSRRKRRNQRQSPSPIKSVVLRLNEDETPVRDVRTSEKKSETVVIEKTAFPCMDRLREELSCAICLDVCFEPSTTPCGHSFCKQCLKHAATKCGKRCPKCRQLLISNDRSCTVNTVLWNTIQLLFPEEVKAKKASTDSQNIISECESDSARTSSISYVRHLTRSSRALRNETDTQTRPSRERRPRPSQSEDAALALRLQREEFMHSFREENERRPRNSIDSARANLRAMASRAIQLRSRGRSLLEKVLTKSD</sequence>
<evidence type="ECO:0000259" key="13">
    <source>
        <dbReference type="PROSITE" id="PS50089"/>
    </source>
</evidence>
<feature type="region of interest" description="Disordered" evidence="12">
    <location>
        <begin position="1"/>
        <end position="26"/>
    </location>
</feature>
<comment type="catalytic activity">
    <reaction evidence="1">
        <text>S-ubiquitinyl-[E2 ubiquitin-conjugating enzyme]-L-cysteine + [acceptor protein]-L-lysine = [E2 ubiquitin-conjugating enzyme]-L-cysteine + N(6)-ubiquitinyl-[acceptor protein]-L-lysine.</text>
        <dbReference type="EC" id="2.3.2.27"/>
    </reaction>
</comment>
<evidence type="ECO:0000256" key="5">
    <source>
        <dbReference type="ARBA" id="ARBA00022723"/>
    </source>
</evidence>
<evidence type="ECO:0000256" key="1">
    <source>
        <dbReference type="ARBA" id="ARBA00000900"/>
    </source>
</evidence>
<comment type="subcellular location">
    <subcellularLocation>
        <location evidence="2">Nucleus</location>
    </subcellularLocation>
</comment>
<feature type="domain" description="RING-type" evidence="13">
    <location>
        <begin position="135"/>
        <end position="174"/>
    </location>
</feature>
<dbReference type="InterPro" id="IPR013083">
    <property type="entry name" value="Znf_RING/FYVE/PHD"/>
</dbReference>
<evidence type="ECO:0000256" key="6">
    <source>
        <dbReference type="ARBA" id="ARBA00022763"/>
    </source>
</evidence>